<dbReference type="InterPro" id="IPR017981">
    <property type="entry name" value="GPCR_2-like_7TM"/>
</dbReference>
<feature type="transmembrane region" description="Helical" evidence="5">
    <location>
        <begin position="194"/>
        <end position="217"/>
    </location>
</feature>
<dbReference type="AlphaFoldDB" id="A0A9Q1H1F0"/>
<evidence type="ECO:0000256" key="4">
    <source>
        <dbReference type="ARBA" id="ARBA00023136"/>
    </source>
</evidence>
<dbReference type="Proteomes" id="UP001152320">
    <property type="component" value="Chromosome 12"/>
</dbReference>
<evidence type="ECO:0000256" key="2">
    <source>
        <dbReference type="ARBA" id="ARBA00022692"/>
    </source>
</evidence>
<evidence type="ECO:0000256" key="3">
    <source>
        <dbReference type="ARBA" id="ARBA00022989"/>
    </source>
</evidence>
<feature type="domain" description="G-protein coupled receptors family 2 profile 2" evidence="6">
    <location>
        <begin position="85"/>
        <end position="255"/>
    </location>
</feature>
<keyword evidence="8" id="KW-1185">Reference proteome</keyword>
<evidence type="ECO:0000256" key="5">
    <source>
        <dbReference type="SAM" id="Phobius"/>
    </source>
</evidence>
<feature type="transmembrane region" description="Helical" evidence="5">
    <location>
        <begin position="87"/>
        <end position="110"/>
    </location>
</feature>
<dbReference type="Pfam" id="PF00002">
    <property type="entry name" value="7tm_2"/>
    <property type="match status" value="1"/>
</dbReference>
<dbReference type="PROSITE" id="PS50261">
    <property type="entry name" value="G_PROTEIN_RECEP_F2_4"/>
    <property type="match status" value="1"/>
</dbReference>
<feature type="transmembrane region" description="Helical" evidence="5">
    <location>
        <begin position="278"/>
        <end position="295"/>
    </location>
</feature>
<proteinExistence type="predicted"/>
<evidence type="ECO:0000313" key="8">
    <source>
        <dbReference type="Proteomes" id="UP001152320"/>
    </source>
</evidence>
<dbReference type="Gene3D" id="1.20.1070.10">
    <property type="entry name" value="Rhodopsin 7-helix transmembrane proteins"/>
    <property type="match status" value="1"/>
</dbReference>
<evidence type="ECO:0000259" key="6">
    <source>
        <dbReference type="PROSITE" id="PS50261"/>
    </source>
</evidence>
<name>A0A9Q1H1F0_HOLLE</name>
<comment type="caution">
    <text evidence="7">The sequence shown here is derived from an EMBL/GenBank/DDBJ whole genome shotgun (WGS) entry which is preliminary data.</text>
</comment>
<reference evidence="7" key="1">
    <citation type="submission" date="2021-10" db="EMBL/GenBank/DDBJ databases">
        <title>Tropical sea cucumber genome reveals ecological adaptation and Cuvierian tubules defense mechanism.</title>
        <authorList>
            <person name="Chen T."/>
        </authorList>
    </citation>
    <scope>NUCLEOTIDE SEQUENCE</scope>
    <source>
        <strain evidence="7">Nanhai2018</strain>
        <tissue evidence="7">Muscle</tissue>
    </source>
</reference>
<keyword evidence="3 5" id="KW-1133">Transmembrane helix</keyword>
<protein>
    <recommendedName>
        <fullName evidence="6">G-protein coupled receptors family 2 profile 2 domain-containing protein</fullName>
    </recommendedName>
</protein>
<accession>A0A9Q1H1F0</accession>
<evidence type="ECO:0000313" key="7">
    <source>
        <dbReference type="EMBL" id="KAJ8031527.1"/>
    </source>
</evidence>
<dbReference type="PANTHER" id="PTHR45902">
    <property type="entry name" value="LATROPHILIN RECEPTOR-LIKE PROTEIN A"/>
    <property type="match status" value="1"/>
</dbReference>
<organism evidence="7 8">
    <name type="scientific">Holothuria leucospilota</name>
    <name type="common">Black long sea cucumber</name>
    <name type="synonym">Mertensiothuria leucospilota</name>
    <dbReference type="NCBI Taxonomy" id="206669"/>
    <lineage>
        <taxon>Eukaryota</taxon>
        <taxon>Metazoa</taxon>
        <taxon>Echinodermata</taxon>
        <taxon>Eleutherozoa</taxon>
        <taxon>Echinozoa</taxon>
        <taxon>Holothuroidea</taxon>
        <taxon>Aspidochirotacea</taxon>
        <taxon>Aspidochirotida</taxon>
        <taxon>Holothuriidae</taxon>
        <taxon>Holothuria</taxon>
    </lineage>
</organism>
<dbReference type="GO" id="GO:0004930">
    <property type="term" value="F:G protein-coupled receptor activity"/>
    <property type="evidence" value="ECO:0007669"/>
    <property type="project" value="InterPro"/>
</dbReference>
<sequence>MKIGKLLLNSSKSECNVGCFWGQVNPRPETFCKTKLKRNMTDQTAMVTYKGREIIFRERDFEFSEDRREIYVCLSTILPFARIAHHILLPVFCSVSMISLIVVLIIHILFKELQNLYGFCLVCLSVTLMITSALTLVDLFSDSRGSFFVVQVANHYFRLCVFSWEVVIMHHVYRHFTVDFVANRMNVISIKRQASIYAVFSMGLPLPSVISGLILHFSSDHYSYYEYEIERVGTATLLILHIPVLILTLTGLTLLSLCLSKIRRLRQNSSQRRCRDRFFIALRVSYMSLFFSLSFREVKHTERNKQKRKYIDK</sequence>
<dbReference type="PANTHER" id="PTHR45902:SF4">
    <property type="entry name" value="G-PROTEIN COUPLED RECEPTORS FAMILY 2 PROFILE 2 DOMAIN-CONTAINING PROTEIN"/>
    <property type="match status" value="1"/>
</dbReference>
<keyword evidence="2 5" id="KW-0812">Transmembrane</keyword>
<dbReference type="OrthoDB" id="6134459at2759"/>
<keyword evidence="4 5" id="KW-0472">Membrane</keyword>
<dbReference type="InterPro" id="IPR000832">
    <property type="entry name" value="GPCR_2_secretin-like"/>
</dbReference>
<dbReference type="GO" id="GO:0007166">
    <property type="term" value="P:cell surface receptor signaling pathway"/>
    <property type="evidence" value="ECO:0007669"/>
    <property type="project" value="InterPro"/>
</dbReference>
<comment type="subcellular location">
    <subcellularLocation>
        <location evidence="1">Membrane</location>
        <topology evidence="1">Multi-pass membrane protein</topology>
    </subcellularLocation>
</comment>
<dbReference type="EMBL" id="JAIZAY010000012">
    <property type="protein sequence ID" value="KAJ8031527.1"/>
    <property type="molecule type" value="Genomic_DNA"/>
</dbReference>
<dbReference type="GO" id="GO:0016020">
    <property type="term" value="C:membrane"/>
    <property type="evidence" value="ECO:0007669"/>
    <property type="project" value="UniProtKB-SubCell"/>
</dbReference>
<feature type="transmembrane region" description="Helical" evidence="5">
    <location>
        <begin position="237"/>
        <end position="257"/>
    </location>
</feature>
<evidence type="ECO:0000256" key="1">
    <source>
        <dbReference type="ARBA" id="ARBA00004141"/>
    </source>
</evidence>
<dbReference type="InterPro" id="IPR053231">
    <property type="entry name" value="GPCR_LN-TM7"/>
</dbReference>
<feature type="transmembrane region" description="Helical" evidence="5">
    <location>
        <begin position="116"/>
        <end position="137"/>
    </location>
</feature>
<gene>
    <name evidence="7" type="ORF">HOLleu_24744</name>
</gene>